<keyword evidence="2" id="KW-0040">ANK repeat</keyword>
<dbReference type="InterPro" id="IPR002110">
    <property type="entry name" value="Ankyrin_rpt"/>
</dbReference>
<feature type="repeat" description="ANK" evidence="2">
    <location>
        <begin position="99"/>
        <end position="131"/>
    </location>
</feature>
<dbReference type="AlphaFoldDB" id="A0A2G8LLZ4"/>
<keyword evidence="4" id="KW-0401">Integrin</keyword>
<evidence type="ECO:0000313" key="5">
    <source>
        <dbReference type="Proteomes" id="UP000230750"/>
    </source>
</evidence>
<dbReference type="Pfam" id="PF07714">
    <property type="entry name" value="PK_Tyr_Ser-Thr"/>
    <property type="match status" value="1"/>
</dbReference>
<dbReference type="InterPro" id="IPR011009">
    <property type="entry name" value="Kinase-like_dom_sf"/>
</dbReference>
<dbReference type="FunFam" id="1.25.40.20:FF:000050">
    <property type="entry name" value="integrin-linked protein kinase"/>
    <property type="match status" value="1"/>
</dbReference>
<dbReference type="GO" id="GO:0005524">
    <property type="term" value="F:ATP binding"/>
    <property type="evidence" value="ECO:0007669"/>
    <property type="project" value="InterPro"/>
</dbReference>
<proteinExistence type="inferred from homology"/>
<dbReference type="PROSITE" id="PS50088">
    <property type="entry name" value="ANK_REPEAT"/>
    <property type="match status" value="3"/>
</dbReference>
<comment type="caution">
    <text evidence="4">The sequence shown here is derived from an EMBL/GenBank/DDBJ whole genome shotgun (WGS) entry which is preliminary data.</text>
</comment>
<dbReference type="Pfam" id="PF12796">
    <property type="entry name" value="Ank_2"/>
    <property type="match status" value="2"/>
</dbReference>
<evidence type="ECO:0000256" key="2">
    <source>
        <dbReference type="PROSITE-ProRule" id="PRU00023"/>
    </source>
</evidence>
<name>A0A2G8LLZ4_STIJA</name>
<feature type="domain" description="Protein kinase" evidence="3">
    <location>
        <begin position="192"/>
        <end position="446"/>
    </location>
</feature>
<dbReference type="GO" id="GO:0007229">
    <property type="term" value="P:integrin-mediated signaling pathway"/>
    <property type="evidence" value="ECO:0007669"/>
    <property type="project" value="UniProtKB-KW"/>
</dbReference>
<sequence>MDDIFSQIREGNAVFVRVWLDKVENDPNQGDDHGFSPMHWASKEGHLNIVDMLISRGAKINSTNMGDDTALHLASAHGHREIVMKLLQCKADLNAVNEHGNTSLHYACFWGYEQIAEDLVSNGANINLANKFNHSPLEKAKPSLRKQLEERAKEMGQEINKIPYRSNNWSGTKTRSRDGTLSRYAGIELKHIKMQSKINVGPTGEMWKALWQGSEVMAKFVRAPNVSQRVSREFAEQFPRLRIFSHPNIHPVLGCVNQPPSLVVLSEYVPYGSLHHVLHEATDIMITHEQMVSFALDIARGMAFLHAMEPLIPGYHLNSKNIMIEDDLTAKISMADTRFSFQNRGKMFYPAWMAPEALQRGQDDMNVRGADMWSFAVLLWEIATREVPFAGLSPMEIGMKIVGEGLRVEIPPGVSPHIAKLIKICMNEDPAKRPRFDMLLPIMEKMRV</sequence>
<keyword evidence="4" id="KW-0808">Transferase</keyword>
<feature type="repeat" description="ANK" evidence="2">
    <location>
        <begin position="33"/>
        <end position="65"/>
    </location>
</feature>
<dbReference type="FunFam" id="3.30.200.20:FF:000245">
    <property type="entry name" value="Integrin-linked protein kinase"/>
    <property type="match status" value="1"/>
</dbReference>
<accession>A0A2G8LLZ4</accession>
<gene>
    <name evidence="4" type="ORF">BSL78_01833</name>
</gene>
<dbReference type="STRING" id="307972.A0A2G8LLZ4"/>
<dbReference type="Gene3D" id="1.10.510.10">
    <property type="entry name" value="Transferase(Phosphotransferase) domain 1"/>
    <property type="match status" value="1"/>
</dbReference>
<comment type="similarity">
    <text evidence="1">Belongs to the protein kinase superfamily. TKL Ser/Thr protein kinase family.</text>
</comment>
<dbReference type="GO" id="GO:0034446">
    <property type="term" value="P:substrate adhesion-dependent cell spreading"/>
    <property type="evidence" value="ECO:0007669"/>
    <property type="project" value="TreeGrafter"/>
</dbReference>
<reference evidence="4 5" key="1">
    <citation type="journal article" date="2017" name="PLoS Biol.">
        <title>The sea cucumber genome provides insights into morphological evolution and visceral regeneration.</title>
        <authorList>
            <person name="Zhang X."/>
            <person name="Sun L."/>
            <person name="Yuan J."/>
            <person name="Sun Y."/>
            <person name="Gao Y."/>
            <person name="Zhang L."/>
            <person name="Li S."/>
            <person name="Dai H."/>
            <person name="Hamel J.F."/>
            <person name="Liu C."/>
            <person name="Yu Y."/>
            <person name="Liu S."/>
            <person name="Lin W."/>
            <person name="Guo K."/>
            <person name="Jin S."/>
            <person name="Xu P."/>
            <person name="Storey K.B."/>
            <person name="Huan P."/>
            <person name="Zhang T."/>
            <person name="Zhou Y."/>
            <person name="Zhang J."/>
            <person name="Lin C."/>
            <person name="Li X."/>
            <person name="Xing L."/>
            <person name="Huo D."/>
            <person name="Sun M."/>
            <person name="Wang L."/>
            <person name="Mercier A."/>
            <person name="Li F."/>
            <person name="Yang H."/>
            <person name="Xiang J."/>
        </authorList>
    </citation>
    <scope>NUCLEOTIDE SEQUENCE [LARGE SCALE GENOMIC DNA]</scope>
    <source>
        <strain evidence="4">Shaxun</strain>
        <tissue evidence="4">Muscle</tissue>
    </source>
</reference>
<dbReference type="InterPro" id="IPR051681">
    <property type="entry name" value="Ser/Thr_Kinases-Pseudokinases"/>
</dbReference>
<dbReference type="PANTHER" id="PTHR44329:SF57">
    <property type="entry name" value="INTEGRIN-LINKED PROTEIN KINASE"/>
    <property type="match status" value="1"/>
</dbReference>
<protein>
    <submittedName>
        <fullName evidence="4">Putative integrin-linked protein kinase</fullName>
    </submittedName>
</protein>
<dbReference type="GO" id="GO:0001725">
    <property type="term" value="C:stress fiber"/>
    <property type="evidence" value="ECO:0007669"/>
    <property type="project" value="TreeGrafter"/>
</dbReference>
<keyword evidence="5" id="KW-1185">Reference proteome</keyword>
<dbReference type="InterPro" id="IPR000719">
    <property type="entry name" value="Prot_kinase_dom"/>
</dbReference>
<organism evidence="4 5">
    <name type="scientific">Stichopus japonicus</name>
    <name type="common">Sea cucumber</name>
    <dbReference type="NCBI Taxonomy" id="307972"/>
    <lineage>
        <taxon>Eukaryota</taxon>
        <taxon>Metazoa</taxon>
        <taxon>Echinodermata</taxon>
        <taxon>Eleutherozoa</taxon>
        <taxon>Echinozoa</taxon>
        <taxon>Holothuroidea</taxon>
        <taxon>Aspidochirotacea</taxon>
        <taxon>Aspidochirotida</taxon>
        <taxon>Stichopodidae</taxon>
        <taxon>Apostichopus</taxon>
    </lineage>
</organism>
<dbReference type="PANTHER" id="PTHR44329">
    <property type="entry name" value="SERINE/THREONINE-PROTEIN KINASE TNNI3K-RELATED"/>
    <property type="match status" value="1"/>
</dbReference>
<dbReference type="EMBL" id="MRZV01000038">
    <property type="protein sequence ID" value="PIK61190.1"/>
    <property type="molecule type" value="Genomic_DNA"/>
</dbReference>
<dbReference type="PROSITE" id="PS50297">
    <property type="entry name" value="ANK_REP_REGION"/>
    <property type="match status" value="3"/>
</dbReference>
<dbReference type="Gene3D" id="3.30.200.20">
    <property type="entry name" value="Phosphorylase Kinase, domain 1"/>
    <property type="match status" value="1"/>
</dbReference>
<evidence type="ECO:0000259" key="3">
    <source>
        <dbReference type="PROSITE" id="PS50011"/>
    </source>
</evidence>
<dbReference type="OrthoDB" id="6718656at2759"/>
<feature type="repeat" description="ANK" evidence="2">
    <location>
        <begin position="66"/>
        <end position="98"/>
    </location>
</feature>
<dbReference type="GO" id="GO:0005925">
    <property type="term" value="C:focal adhesion"/>
    <property type="evidence" value="ECO:0007669"/>
    <property type="project" value="TreeGrafter"/>
</dbReference>
<dbReference type="PIRSF" id="PIRSF000654">
    <property type="entry name" value="Integrin-linked_kinase"/>
    <property type="match status" value="1"/>
</dbReference>
<evidence type="ECO:0000256" key="1">
    <source>
        <dbReference type="ARBA" id="ARBA00005843"/>
    </source>
</evidence>
<dbReference type="GO" id="GO:0007160">
    <property type="term" value="P:cell-matrix adhesion"/>
    <property type="evidence" value="ECO:0007669"/>
    <property type="project" value="TreeGrafter"/>
</dbReference>
<dbReference type="PROSITE" id="PS50011">
    <property type="entry name" value="PROTEIN_KINASE_DOM"/>
    <property type="match status" value="1"/>
</dbReference>
<dbReference type="InterPro" id="IPR001245">
    <property type="entry name" value="Ser-Thr/Tyr_kinase_cat_dom"/>
</dbReference>
<dbReference type="GO" id="GO:0004674">
    <property type="term" value="F:protein serine/threonine kinase activity"/>
    <property type="evidence" value="ECO:0007669"/>
    <property type="project" value="TreeGrafter"/>
</dbReference>
<keyword evidence="4" id="KW-0418">Kinase</keyword>
<evidence type="ECO:0000313" key="4">
    <source>
        <dbReference type="EMBL" id="PIK61190.1"/>
    </source>
</evidence>
<dbReference type="SUPFAM" id="SSF48403">
    <property type="entry name" value="Ankyrin repeat"/>
    <property type="match status" value="1"/>
</dbReference>
<dbReference type="Proteomes" id="UP000230750">
    <property type="component" value="Unassembled WGS sequence"/>
</dbReference>
<dbReference type="PRINTS" id="PR01415">
    <property type="entry name" value="ANKYRIN"/>
</dbReference>
<dbReference type="SMART" id="SM00248">
    <property type="entry name" value="ANK"/>
    <property type="match status" value="3"/>
</dbReference>
<dbReference type="SUPFAM" id="SSF56112">
    <property type="entry name" value="Protein kinase-like (PK-like)"/>
    <property type="match status" value="1"/>
</dbReference>
<dbReference type="InterPro" id="IPR036770">
    <property type="entry name" value="Ankyrin_rpt-contain_sf"/>
</dbReference>
<dbReference type="Gene3D" id="1.25.40.20">
    <property type="entry name" value="Ankyrin repeat-containing domain"/>
    <property type="match status" value="1"/>
</dbReference>